<evidence type="ECO:0000256" key="1">
    <source>
        <dbReference type="ARBA" id="ARBA00004294"/>
    </source>
</evidence>
<comment type="subcellular location">
    <subcellularLocation>
        <location evidence="3">Cytoplasm</location>
    </subcellularLocation>
    <subcellularLocation>
        <location evidence="2">Mitochondrion matrix</location>
    </subcellularLocation>
    <subcellularLocation>
        <location evidence="1">Mitochondrion outer membrane</location>
    </subcellularLocation>
</comment>
<keyword evidence="8" id="KW-0175">Coiled coil</keyword>
<evidence type="ECO:0000256" key="3">
    <source>
        <dbReference type="ARBA" id="ARBA00004496"/>
    </source>
</evidence>
<dbReference type="InterPro" id="IPR026169">
    <property type="entry name" value="MIEAP"/>
</dbReference>
<proteinExistence type="inferred from homology"/>
<evidence type="ECO:0000259" key="13">
    <source>
        <dbReference type="Pfam" id="PF16026"/>
    </source>
</evidence>
<reference evidence="14 15" key="2">
    <citation type="submission" date="2018-11" db="EMBL/GenBank/DDBJ databases">
        <authorList>
            <consortium name="Pathogen Informatics"/>
        </authorList>
    </citation>
    <scope>NUCLEOTIDE SEQUENCE [LARGE SCALE GENOMIC DNA]</scope>
</reference>
<dbReference type="Proteomes" id="UP000050794">
    <property type="component" value="Unassembled WGS sequence"/>
</dbReference>
<evidence type="ECO:0000256" key="6">
    <source>
        <dbReference type="ARBA" id="ARBA00022490"/>
    </source>
</evidence>
<reference evidence="16" key="1">
    <citation type="submission" date="2016-06" db="UniProtKB">
        <authorList>
            <consortium name="WormBaseParasite"/>
        </authorList>
    </citation>
    <scope>IDENTIFICATION</scope>
</reference>
<evidence type="ECO:0000256" key="10">
    <source>
        <dbReference type="ARBA" id="ARBA00023128"/>
    </source>
</evidence>
<evidence type="ECO:0000256" key="8">
    <source>
        <dbReference type="ARBA" id="ARBA00023054"/>
    </source>
</evidence>
<dbReference type="GO" id="GO:0005741">
    <property type="term" value="C:mitochondrial outer membrane"/>
    <property type="evidence" value="ECO:0007669"/>
    <property type="project" value="UniProtKB-SubCell"/>
</dbReference>
<dbReference type="PANTHER" id="PTHR21771:SF1">
    <property type="entry name" value="MITOCHONDRIA-EATING PROTEIN"/>
    <property type="match status" value="1"/>
</dbReference>
<name>A0A183ULR6_TOXCA</name>
<keyword evidence="6" id="KW-0963">Cytoplasm</keyword>
<dbReference type="WBParaSite" id="TCNE_0000943601-mRNA-1">
    <property type="protein sequence ID" value="TCNE_0000943601-mRNA-1"/>
    <property type="gene ID" value="TCNE_0000943601"/>
</dbReference>
<keyword evidence="9" id="KW-0446">Lipid-binding</keyword>
<dbReference type="PANTHER" id="PTHR21771">
    <property type="entry name" value="MITOCHONDRIA-EATING PROTEIN-RELATED"/>
    <property type="match status" value="1"/>
</dbReference>
<dbReference type="EMBL" id="UYWY01020173">
    <property type="protein sequence ID" value="VDM40757.1"/>
    <property type="molecule type" value="Genomic_DNA"/>
</dbReference>
<evidence type="ECO:0000313" key="15">
    <source>
        <dbReference type="Proteomes" id="UP000050794"/>
    </source>
</evidence>
<keyword evidence="7" id="KW-1000">Mitochondrion outer membrane</keyword>
<protein>
    <recommendedName>
        <fullName evidence="5">Mitochondria-eating protein</fullName>
    </recommendedName>
    <alternativeName>
        <fullName evidence="12">Spermatogenesis-associated protein 18</fullName>
    </alternativeName>
</protein>
<evidence type="ECO:0000256" key="7">
    <source>
        <dbReference type="ARBA" id="ARBA00022787"/>
    </source>
</evidence>
<sequence length="325" mass="37836">MLQRNRFLPDGCSSIESDFEETVLLRAKVFPKITLINQSILDHPYSINHNTLNLQEYFLKCSKPQDSRPRPSLEVNRLSKELFEAYRQIRLLISSPQMRNSAIQRLLPEPDYPEAVKYYNQSKPDEIAKTVLRFSQLFTHQRLEIMTALDGLPEFVGSEELQLKTILSVIVLTYRSVHDSVERRRERICEILGECPSNMLDDQQLNTALYRYMYRKAKCEHGMTNAKEVTSQIWKTLYDFPSLKTCTRFNRFILECVAVVWDLVAGIDGKMPRMMIEYESRQFDAEKHQRHSNEGSGSSVIKRYLWPALIDASTGRCLQRGIVIT</sequence>
<dbReference type="GO" id="GO:0035694">
    <property type="term" value="P:mitochondrial protein catabolic process"/>
    <property type="evidence" value="ECO:0007669"/>
    <property type="project" value="InterPro"/>
</dbReference>
<evidence type="ECO:0000256" key="12">
    <source>
        <dbReference type="ARBA" id="ARBA00032687"/>
    </source>
</evidence>
<dbReference type="InterPro" id="IPR031981">
    <property type="entry name" value="MIEAP_C"/>
</dbReference>
<evidence type="ECO:0000256" key="11">
    <source>
        <dbReference type="ARBA" id="ARBA00023136"/>
    </source>
</evidence>
<evidence type="ECO:0000256" key="5">
    <source>
        <dbReference type="ARBA" id="ARBA00019863"/>
    </source>
</evidence>
<evidence type="ECO:0000313" key="16">
    <source>
        <dbReference type="WBParaSite" id="TCNE_0000943601-mRNA-1"/>
    </source>
</evidence>
<keyword evidence="15" id="KW-1185">Reference proteome</keyword>
<comment type="similarity">
    <text evidence="4">Belongs to the MIEAP family.</text>
</comment>
<feature type="domain" description="Mitochondria-eating protein C-terminal" evidence="13">
    <location>
        <begin position="129"/>
        <end position="325"/>
    </location>
</feature>
<gene>
    <name evidence="14" type="ORF">TCNE_LOCUS9436</name>
</gene>
<evidence type="ECO:0000256" key="9">
    <source>
        <dbReference type="ARBA" id="ARBA00023121"/>
    </source>
</evidence>
<dbReference type="GO" id="GO:0005759">
    <property type="term" value="C:mitochondrial matrix"/>
    <property type="evidence" value="ECO:0007669"/>
    <property type="project" value="UniProtKB-SubCell"/>
</dbReference>
<dbReference type="GO" id="GO:0008289">
    <property type="term" value="F:lipid binding"/>
    <property type="evidence" value="ECO:0007669"/>
    <property type="project" value="UniProtKB-KW"/>
</dbReference>
<dbReference type="AlphaFoldDB" id="A0A183ULR6"/>
<keyword evidence="11" id="KW-0472">Membrane</keyword>
<accession>A0A183ULR6</accession>
<evidence type="ECO:0000256" key="2">
    <source>
        <dbReference type="ARBA" id="ARBA00004305"/>
    </source>
</evidence>
<organism evidence="15 16">
    <name type="scientific">Toxocara canis</name>
    <name type="common">Canine roundworm</name>
    <dbReference type="NCBI Taxonomy" id="6265"/>
    <lineage>
        <taxon>Eukaryota</taxon>
        <taxon>Metazoa</taxon>
        <taxon>Ecdysozoa</taxon>
        <taxon>Nematoda</taxon>
        <taxon>Chromadorea</taxon>
        <taxon>Rhabditida</taxon>
        <taxon>Spirurina</taxon>
        <taxon>Ascaridomorpha</taxon>
        <taxon>Ascaridoidea</taxon>
        <taxon>Toxocaridae</taxon>
        <taxon>Toxocara</taxon>
    </lineage>
</organism>
<evidence type="ECO:0000256" key="4">
    <source>
        <dbReference type="ARBA" id="ARBA00008233"/>
    </source>
</evidence>
<dbReference type="Pfam" id="PF16026">
    <property type="entry name" value="MIEAP"/>
    <property type="match status" value="1"/>
</dbReference>
<keyword evidence="10" id="KW-0496">Mitochondrion</keyword>
<evidence type="ECO:0000313" key="14">
    <source>
        <dbReference type="EMBL" id="VDM40757.1"/>
    </source>
</evidence>
<dbReference type="GO" id="GO:0035695">
    <property type="term" value="P:mitophagy by internal vacuole formation"/>
    <property type="evidence" value="ECO:0007669"/>
    <property type="project" value="TreeGrafter"/>
</dbReference>